<dbReference type="EMBL" id="JBCLYO010000004">
    <property type="protein sequence ID" value="KAL0090063.1"/>
    <property type="molecule type" value="Genomic_DNA"/>
</dbReference>
<accession>A0ABR3B481</accession>
<evidence type="ECO:0000313" key="3">
    <source>
        <dbReference type="Proteomes" id="UP001448207"/>
    </source>
</evidence>
<feature type="transmembrane region" description="Helical" evidence="1">
    <location>
        <begin position="6"/>
        <end position="27"/>
    </location>
</feature>
<keyword evidence="1" id="KW-0812">Transmembrane</keyword>
<evidence type="ECO:0000313" key="2">
    <source>
        <dbReference type="EMBL" id="KAL0090063.1"/>
    </source>
</evidence>
<feature type="transmembrane region" description="Helical" evidence="1">
    <location>
        <begin position="39"/>
        <end position="57"/>
    </location>
</feature>
<gene>
    <name evidence="2" type="ORF">J3Q64DRAFT_1728147</name>
</gene>
<comment type="caution">
    <text evidence="2">The sequence shown here is derived from an EMBL/GenBank/DDBJ whole genome shotgun (WGS) entry which is preliminary data.</text>
</comment>
<name>A0ABR3B481_PHYBL</name>
<protein>
    <submittedName>
        <fullName evidence="2">Uncharacterized protein</fullName>
    </submittedName>
</protein>
<evidence type="ECO:0000256" key="1">
    <source>
        <dbReference type="SAM" id="Phobius"/>
    </source>
</evidence>
<reference evidence="2 3" key="1">
    <citation type="submission" date="2024-04" db="EMBL/GenBank/DDBJ databases">
        <title>Symmetric and asymmetric DNA N6-adenine methylation regulates different biological responses in Mucorales.</title>
        <authorList>
            <consortium name="Lawrence Berkeley National Laboratory"/>
            <person name="Lax C."/>
            <person name="Mondo S.J."/>
            <person name="Osorio-Concepcion M."/>
            <person name="Muszewska A."/>
            <person name="Corrochano-Luque M."/>
            <person name="Gutierrez G."/>
            <person name="Riley R."/>
            <person name="Lipzen A."/>
            <person name="Guo J."/>
            <person name="Hundley H."/>
            <person name="Amirebrahimi M."/>
            <person name="Ng V."/>
            <person name="Lorenzo-Gutierrez D."/>
            <person name="Binder U."/>
            <person name="Yang J."/>
            <person name="Song Y."/>
            <person name="Canovas D."/>
            <person name="Navarro E."/>
            <person name="Freitag M."/>
            <person name="Gabaldon T."/>
            <person name="Grigoriev I.V."/>
            <person name="Corrochano L.M."/>
            <person name="Nicolas F.E."/>
            <person name="Garre V."/>
        </authorList>
    </citation>
    <scope>NUCLEOTIDE SEQUENCE [LARGE SCALE GENOMIC DNA]</scope>
    <source>
        <strain evidence="2 3">L51</strain>
    </source>
</reference>
<keyword evidence="1" id="KW-0472">Membrane</keyword>
<keyword evidence="1" id="KW-1133">Transmembrane helix</keyword>
<proteinExistence type="predicted"/>
<sequence length="62" mass="7100">MIILQLLFLTMLDFVLAAIKTICINRIQAGRLKLRSIDLLLCMSSLVSVYTLIYSYVTDDMK</sequence>
<dbReference type="Proteomes" id="UP001448207">
    <property type="component" value="Unassembled WGS sequence"/>
</dbReference>
<keyword evidence="3" id="KW-1185">Reference proteome</keyword>
<organism evidence="2 3">
    <name type="scientific">Phycomyces blakesleeanus</name>
    <dbReference type="NCBI Taxonomy" id="4837"/>
    <lineage>
        <taxon>Eukaryota</taxon>
        <taxon>Fungi</taxon>
        <taxon>Fungi incertae sedis</taxon>
        <taxon>Mucoromycota</taxon>
        <taxon>Mucoromycotina</taxon>
        <taxon>Mucoromycetes</taxon>
        <taxon>Mucorales</taxon>
        <taxon>Phycomycetaceae</taxon>
        <taxon>Phycomyces</taxon>
    </lineage>
</organism>